<dbReference type="InterPro" id="IPR008258">
    <property type="entry name" value="Transglycosylase_SLT_dom_1"/>
</dbReference>
<evidence type="ECO:0000259" key="2">
    <source>
        <dbReference type="Pfam" id="PF01464"/>
    </source>
</evidence>
<dbReference type="KEGG" id="ppno:DA70_03975"/>
<dbReference type="STRING" id="93220.A6P55_23385"/>
<dbReference type="InterPro" id="IPR023346">
    <property type="entry name" value="Lysozyme-like_dom_sf"/>
</dbReference>
<evidence type="ECO:0000256" key="1">
    <source>
        <dbReference type="ARBA" id="ARBA00007734"/>
    </source>
</evidence>
<evidence type="ECO:0000313" key="3">
    <source>
        <dbReference type="EMBL" id="SUA74728.1"/>
    </source>
</evidence>
<dbReference type="EC" id="4.2.2.-" evidence="3 4"/>
<keyword evidence="6" id="KW-1185">Reference proteome</keyword>
<evidence type="ECO:0000313" key="6">
    <source>
        <dbReference type="Proteomes" id="UP000361468"/>
    </source>
</evidence>
<dbReference type="PANTHER" id="PTHR37423">
    <property type="entry name" value="SOLUBLE LYTIC MUREIN TRANSGLYCOSYLASE-RELATED"/>
    <property type="match status" value="1"/>
</dbReference>
<dbReference type="Pfam" id="PF01464">
    <property type="entry name" value="SLT"/>
    <property type="match status" value="1"/>
</dbReference>
<dbReference type="SUPFAM" id="SSF53955">
    <property type="entry name" value="Lysozyme-like"/>
    <property type="match status" value="1"/>
</dbReference>
<comment type="similarity">
    <text evidence="1">Belongs to the transglycosylase Slt family.</text>
</comment>
<protein>
    <submittedName>
        <fullName evidence="4">Membrane-bound lytic murein transglycosylase F</fullName>
        <ecNumber evidence="3 4">4.2.2.-</ecNumber>
    </submittedName>
    <submittedName>
        <fullName evidence="3">Soluble lytic murein transglycosylase</fullName>
    </submittedName>
</protein>
<dbReference type="PANTHER" id="PTHR37423:SF2">
    <property type="entry name" value="MEMBRANE-BOUND LYTIC MUREIN TRANSGLYCOSYLASE C"/>
    <property type="match status" value="1"/>
</dbReference>
<dbReference type="AlphaFoldDB" id="A0A378YCY7"/>
<dbReference type="Gene3D" id="1.10.530.10">
    <property type="match status" value="1"/>
</dbReference>
<accession>A0A378YCY7</accession>
<evidence type="ECO:0000313" key="4">
    <source>
        <dbReference type="EMBL" id="VVE62810.1"/>
    </source>
</evidence>
<dbReference type="Proteomes" id="UP000254573">
    <property type="component" value="Unassembled WGS sequence"/>
</dbReference>
<feature type="domain" description="Transglycosylase SLT" evidence="2">
    <location>
        <begin position="98"/>
        <end position="196"/>
    </location>
</feature>
<dbReference type="Proteomes" id="UP000361468">
    <property type="component" value="Unassembled WGS sequence"/>
</dbReference>
<reference evidence="3 5" key="1">
    <citation type="submission" date="2018-06" db="EMBL/GenBank/DDBJ databases">
        <authorList>
            <consortium name="Pathogen Informatics"/>
            <person name="Doyle S."/>
        </authorList>
    </citation>
    <scope>NUCLEOTIDE SEQUENCE [LARGE SCALE GENOMIC DNA]</scope>
    <source>
        <strain evidence="3 5">NCTC13160</strain>
    </source>
</reference>
<reference evidence="4 6" key="2">
    <citation type="submission" date="2019-08" db="EMBL/GenBank/DDBJ databases">
        <authorList>
            <person name="Peeters C."/>
        </authorList>
    </citation>
    <scope>NUCLEOTIDE SEQUENCE [LARGE SCALE GENOMIC DNA]</scope>
    <source>
        <strain evidence="4 6">LMG 31119</strain>
    </source>
</reference>
<keyword evidence="3" id="KW-0456">Lyase</keyword>
<name>A0A378YCY7_9BURK</name>
<organism evidence="3 5">
    <name type="scientific">Pandoraea pnomenusa</name>
    <dbReference type="NCBI Taxonomy" id="93220"/>
    <lineage>
        <taxon>Bacteria</taxon>
        <taxon>Pseudomonadati</taxon>
        <taxon>Pseudomonadota</taxon>
        <taxon>Betaproteobacteria</taxon>
        <taxon>Burkholderiales</taxon>
        <taxon>Burkholderiaceae</taxon>
        <taxon>Pandoraea</taxon>
    </lineage>
</organism>
<dbReference type="EMBL" id="CABPSO010000002">
    <property type="protein sequence ID" value="VVE62810.1"/>
    <property type="molecule type" value="Genomic_DNA"/>
</dbReference>
<evidence type="ECO:0000313" key="5">
    <source>
        <dbReference type="Proteomes" id="UP000254573"/>
    </source>
</evidence>
<sequence length="267" mass="27207">MAGVAWLLSLPALATAGGVVYIVGGSGAGAGAPARNVTKAVTASGMAGTATPAGRARGVLLSGAALQTGSSASNGIFVAPSSARNACEGCDYRAFSALIGAAANATRIDPALVAAVIDVESGFDRSARSHAGAGGLMQLMPGTATSLGVADVTDPMQNVVGGTRYLAQLLDRFGGNVPYALAAYNAGQGAVIRHGGIPPYAETRAYVPKVLARYQHYTRLNAEGSTEMPRAQNAMRAPTSALRKFQPDDGSAFRGERAHAQLIDYRR</sequence>
<proteinExistence type="inferred from homology"/>
<gene>
    <name evidence="3" type="primary">slt_1</name>
    <name evidence="4" type="synonym">mltF</name>
    <name evidence="3" type="ORF">NCTC13160_00465</name>
    <name evidence="4" type="ORF">PPN31119_01004</name>
</gene>
<dbReference type="EMBL" id="UGSG01000001">
    <property type="protein sequence ID" value="SUA74728.1"/>
    <property type="molecule type" value="Genomic_DNA"/>
</dbReference>
<dbReference type="CDD" id="cd16896">
    <property type="entry name" value="LT_Slt70-like"/>
    <property type="match status" value="1"/>
</dbReference>
<dbReference type="GO" id="GO:0016829">
    <property type="term" value="F:lyase activity"/>
    <property type="evidence" value="ECO:0007669"/>
    <property type="project" value="UniProtKB-KW"/>
</dbReference>